<dbReference type="AlphaFoldDB" id="A0A368FTH4"/>
<dbReference type="PANTHER" id="PTHR11733:SF167">
    <property type="entry name" value="FI17812P1-RELATED"/>
    <property type="match status" value="1"/>
</dbReference>
<dbReference type="SUPFAM" id="SSF55486">
    <property type="entry name" value="Metalloproteases ('zincins'), catalytic domain"/>
    <property type="match status" value="1"/>
</dbReference>
<dbReference type="GO" id="GO:0004222">
    <property type="term" value="F:metalloendopeptidase activity"/>
    <property type="evidence" value="ECO:0007669"/>
    <property type="project" value="InterPro"/>
</dbReference>
<dbReference type="OrthoDB" id="6475849at2759"/>
<keyword evidence="3" id="KW-1185">Reference proteome</keyword>
<evidence type="ECO:0000313" key="3">
    <source>
        <dbReference type="Proteomes" id="UP000252519"/>
    </source>
</evidence>
<evidence type="ECO:0000256" key="1">
    <source>
        <dbReference type="SAM" id="MobiDB-lite"/>
    </source>
</evidence>
<comment type="caution">
    <text evidence="2">The sequence shown here is derived from an EMBL/GenBank/DDBJ whole genome shotgun (WGS) entry which is preliminary data.</text>
</comment>
<feature type="compositionally biased region" description="Low complexity" evidence="1">
    <location>
        <begin position="1"/>
        <end position="20"/>
    </location>
</feature>
<dbReference type="GO" id="GO:0016485">
    <property type="term" value="P:protein processing"/>
    <property type="evidence" value="ECO:0007669"/>
    <property type="project" value="TreeGrafter"/>
</dbReference>
<gene>
    <name evidence="2" type="ORF">ANCCAN_18676</name>
</gene>
<dbReference type="GO" id="GO:0005886">
    <property type="term" value="C:plasma membrane"/>
    <property type="evidence" value="ECO:0007669"/>
    <property type="project" value="TreeGrafter"/>
</dbReference>
<dbReference type="STRING" id="29170.A0A368FTH4"/>
<sequence>MKSFFNTSSSRASNLASCSTRSTSPNCSAFTQNESICLSEKCVQLAANYLNNMNRRANPCSDFYSFACGRYAENKVIPEHAKKITVLHEMKRELDRHLK</sequence>
<feature type="non-terminal residue" evidence="2">
    <location>
        <position position="99"/>
    </location>
</feature>
<reference evidence="2 3" key="1">
    <citation type="submission" date="2014-10" db="EMBL/GenBank/DDBJ databases">
        <title>Draft genome of the hookworm Ancylostoma caninum.</title>
        <authorList>
            <person name="Mitreva M."/>
        </authorList>
    </citation>
    <scope>NUCLEOTIDE SEQUENCE [LARGE SCALE GENOMIC DNA]</scope>
    <source>
        <strain evidence="2 3">Baltimore</strain>
    </source>
</reference>
<feature type="region of interest" description="Disordered" evidence="1">
    <location>
        <begin position="1"/>
        <end position="25"/>
    </location>
</feature>
<proteinExistence type="predicted"/>
<name>A0A368FTH4_ANCCA</name>
<dbReference type="EMBL" id="JOJR01000660">
    <property type="protein sequence ID" value="RCN35463.1"/>
    <property type="molecule type" value="Genomic_DNA"/>
</dbReference>
<evidence type="ECO:0000313" key="2">
    <source>
        <dbReference type="EMBL" id="RCN35463.1"/>
    </source>
</evidence>
<dbReference type="PROSITE" id="PS51885">
    <property type="entry name" value="NEPRILYSIN"/>
    <property type="match status" value="1"/>
</dbReference>
<dbReference type="InterPro" id="IPR042089">
    <property type="entry name" value="Peptidase_M13_dom_2"/>
</dbReference>
<dbReference type="InterPro" id="IPR000718">
    <property type="entry name" value="Peptidase_M13"/>
</dbReference>
<dbReference type="PANTHER" id="PTHR11733">
    <property type="entry name" value="ZINC METALLOPROTEASE FAMILY M13 NEPRILYSIN-RELATED"/>
    <property type="match status" value="1"/>
</dbReference>
<organism evidence="2 3">
    <name type="scientific">Ancylostoma caninum</name>
    <name type="common">Dog hookworm</name>
    <dbReference type="NCBI Taxonomy" id="29170"/>
    <lineage>
        <taxon>Eukaryota</taxon>
        <taxon>Metazoa</taxon>
        <taxon>Ecdysozoa</taxon>
        <taxon>Nematoda</taxon>
        <taxon>Chromadorea</taxon>
        <taxon>Rhabditida</taxon>
        <taxon>Rhabditina</taxon>
        <taxon>Rhabditomorpha</taxon>
        <taxon>Strongyloidea</taxon>
        <taxon>Ancylostomatidae</taxon>
        <taxon>Ancylostomatinae</taxon>
        <taxon>Ancylostoma</taxon>
    </lineage>
</organism>
<dbReference type="InterPro" id="IPR024079">
    <property type="entry name" value="MetalloPept_cat_dom_sf"/>
</dbReference>
<evidence type="ECO:0008006" key="4">
    <source>
        <dbReference type="Google" id="ProtNLM"/>
    </source>
</evidence>
<dbReference type="Gene3D" id="1.10.1380.10">
    <property type="entry name" value="Neutral endopeptidase , domain2"/>
    <property type="match status" value="1"/>
</dbReference>
<dbReference type="Proteomes" id="UP000252519">
    <property type="component" value="Unassembled WGS sequence"/>
</dbReference>
<accession>A0A368FTH4</accession>
<protein>
    <recommendedName>
        <fullName evidence="4">Peptidase M13 N-terminal domain-containing protein</fullName>
    </recommendedName>
</protein>
<dbReference type="Gene3D" id="3.40.390.10">
    <property type="entry name" value="Collagenase (Catalytic Domain)"/>
    <property type="match status" value="1"/>
</dbReference>